<sequence length="101" mass="12221">MVSLIHFASIVSVITLSLFKDVSDKQYKKNIDALRQEIWFQMYWNDPEYQAILKEDPQLRKIICYINREKLEKQRYAAWQRKKIITIVEKKAQEVEEDTQI</sequence>
<evidence type="ECO:0000313" key="1">
    <source>
        <dbReference type="EMBL" id="MFC4353896.1"/>
    </source>
</evidence>
<accession>A0ABV8UTL9</accession>
<keyword evidence="2" id="KW-1185">Reference proteome</keyword>
<gene>
    <name evidence="1" type="ORF">ACFO0S_02295</name>
</gene>
<dbReference type="Proteomes" id="UP001595733">
    <property type="component" value="Unassembled WGS sequence"/>
</dbReference>
<protein>
    <recommendedName>
        <fullName evidence="3">Transposase</fullName>
    </recommendedName>
</protein>
<evidence type="ECO:0000313" key="2">
    <source>
        <dbReference type="Proteomes" id="UP001595733"/>
    </source>
</evidence>
<dbReference type="RefSeq" id="WP_378139744.1">
    <property type="nucleotide sequence ID" value="NZ_JBHSEF010000009.1"/>
</dbReference>
<comment type="caution">
    <text evidence="1">The sequence shown here is derived from an EMBL/GenBank/DDBJ whole genome shotgun (WGS) entry which is preliminary data.</text>
</comment>
<name>A0ABV8UTL9_9BACL</name>
<organism evidence="1 2">
    <name type="scientific">Chryseomicrobium palamuruense</name>
    <dbReference type="NCBI Taxonomy" id="682973"/>
    <lineage>
        <taxon>Bacteria</taxon>
        <taxon>Bacillati</taxon>
        <taxon>Bacillota</taxon>
        <taxon>Bacilli</taxon>
        <taxon>Bacillales</taxon>
        <taxon>Caryophanaceae</taxon>
        <taxon>Chryseomicrobium</taxon>
    </lineage>
</organism>
<proteinExistence type="predicted"/>
<dbReference type="EMBL" id="JBHSEF010000009">
    <property type="protein sequence ID" value="MFC4353896.1"/>
    <property type="molecule type" value="Genomic_DNA"/>
</dbReference>
<evidence type="ECO:0008006" key="3">
    <source>
        <dbReference type="Google" id="ProtNLM"/>
    </source>
</evidence>
<reference evidence="2" key="1">
    <citation type="journal article" date="2019" name="Int. J. Syst. Evol. Microbiol.">
        <title>The Global Catalogue of Microorganisms (GCM) 10K type strain sequencing project: providing services to taxonomists for standard genome sequencing and annotation.</title>
        <authorList>
            <consortium name="The Broad Institute Genomics Platform"/>
            <consortium name="The Broad Institute Genome Sequencing Center for Infectious Disease"/>
            <person name="Wu L."/>
            <person name="Ma J."/>
        </authorList>
    </citation>
    <scope>NUCLEOTIDE SEQUENCE [LARGE SCALE GENOMIC DNA]</scope>
    <source>
        <strain evidence="2">CCUG 50353</strain>
    </source>
</reference>